<sequence>MIARFHVLSRLTVFVSFYYVIIRVDCPHRMTYAAQKRGKTMSTRVNHHKITPALANALSNLSMEVAKTSLDPALKHLIDIRVSQLNGCTFCLDMHSKEAKIAGERELRLYHLAAWRESPLFSAREKAALAFAEALTQISVHGVSDALYRSVAEHFSDVEISELNFAIVAINAWNRLGITSRMAPGSLDAAYGLNKANLE</sequence>
<evidence type="ECO:0000313" key="2">
    <source>
        <dbReference type="EMBL" id="AEW71964.1"/>
    </source>
</evidence>
<evidence type="ECO:0000313" key="3">
    <source>
        <dbReference type="Proteomes" id="UP000007838"/>
    </source>
</evidence>
<dbReference type="SUPFAM" id="SSF69118">
    <property type="entry name" value="AhpD-like"/>
    <property type="match status" value="1"/>
</dbReference>
<accession>G8LKB9</accession>
<name>G8LKB9_9ENTR</name>
<dbReference type="PANTHER" id="PTHR34846:SF10">
    <property type="entry name" value="CYTOPLASMIC PROTEIN"/>
    <property type="match status" value="1"/>
</dbReference>
<proteinExistence type="predicted"/>
<dbReference type="NCBIfam" id="TIGR00778">
    <property type="entry name" value="ahpD_dom"/>
    <property type="match status" value="1"/>
</dbReference>
<protein>
    <submittedName>
        <fullName evidence="2">YdfG</fullName>
    </submittedName>
</protein>
<dbReference type="Proteomes" id="UP000007838">
    <property type="component" value="Chromosome"/>
</dbReference>
<dbReference type="Gene3D" id="1.20.1290.10">
    <property type="entry name" value="AhpD-like"/>
    <property type="match status" value="1"/>
</dbReference>
<reference evidence="2 3" key="1">
    <citation type="journal article" date="2011" name="Stand. Genomic Sci.">
        <title>Complete genome of the onion pathogen Enterobacter cloacae EcWSU1.</title>
        <authorList>
            <person name="Humann J.L."/>
            <person name="Wildung M."/>
            <person name="Cheng C.H."/>
            <person name="Lee T."/>
            <person name="Stewart J.E."/>
            <person name="Drew J.C."/>
            <person name="Triplett E.W."/>
            <person name="Main D."/>
            <person name="Schroeder B.K."/>
        </authorList>
    </citation>
    <scope>NUCLEOTIDE SEQUENCE [LARGE SCALE GENOMIC DNA]</scope>
    <source>
        <strain evidence="2 3">EcWSU1</strain>
    </source>
</reference>
<dbReference type="InterPro" id="IPR003779">
    <property type="entry name" value="CMD-like"/>
</dbReference>
<dbReference type="EMBL" id="CP002886">
    <property type="protein sequence ID" value="AEW71964.1"/>
    <property type="molecule type" value="Genomic_DNA"/>
</dbReference>
<organism evidence="2 3">
    <name type="scientific">Enterobacter ludwigii</name>
    <dbReference type="NCBI Taxonomy" id="299767"/>
    <lineage>
        <taxon>Bacteria</taxon>
        <taxon>Pseudomonadati</taxon>
        <taxon>Pseudomonadota</taxon>
        <taxon>Gammaproteobacteria</taxon>
        <taxon>Enterobacterales</taxon>
        <taxon>Enterobacteriaceae</taxon>
        <taxon>Enterobacter</taxon>
        <taxon>Enterobacter cloacae complex</taxon>
    </lineage>
</organism>
<gene>
    <name evidence="2" type="primary">ydfG</name>
    <name evidence="2" type="ORF">EcWSU1_00524</name>
</gene>
<dbReference type="AlphaFoldDB" id="G8LKB9"/>
<evidence type="ECO:0000259" key="1">
    <source>
        <dbReference type="Pfam" id="PF02627"/>
    </source>
</evidence>
<dbReference type="KEGG" id="eec:EcWSU1_00524"/>
<dbReference type="InterPro" id="IPR029032">
    <property type="entry name" value="AhpD-like"/>
</dbReference>
<dbReference type="InterPro" id="IPR004675">
    <property type="entry name" value="AhpD_core"/>
</dbReference>
<dbReference type="PANTHER" id="PTHR34846">
    <property type="entry name" value="4-CARBOXYMUCONOLACTONE DECARBOXYLASE FAMILY PROTEIN (AFU_ORTHOLOGUE AFUA_6G11590)"/>
    <property type="match status" value="1"/>
</dbReference>
<dbReference type="GO" id="GO:0051920">
    <property type="term" value="F:peroxiredoxin activity"/>
    <property type="evidence" value="ECO:0007669"/>
    <property type="project" value="InterPro"/>
</dbReference>
<dbReference type="Pfam" id="PF02627">
    <property type="entry name" value="CMD"/>
    <property type="match status" value="1"/>
</dbReference>
<dbReference type="eggNOG" id="COG2128">
    <property type="taxonomic scope" value="Bacteria"/>
</dbReference>
<dbReference type="HOGENOM" id="CLU_082760_6_2_6"/>
<feature type="domain" description="Carboxymuconolactone decarboxylase-like" evidence="1">
    <location>
        <begin position="52"/>
        <end position="134"/>
    </location>
</feature>